<feature type="region of interest" description="Disordered" evidence="1">
    <location>
        <begin position="76"/>
        <end position="95"/>
    </location>
</feature>
<dbReference type="Proteomes" id="UP001140513">
    <property type="component" value="Unassembled WGS sequence"/>
</dbReference>
<proteinExistence type="predicted"/>
<feature type="compositionally biased region" description="Polar residues" evidence="1">
    <location>
        <begin position="1"/>
        <end position="10"/>
    </location>
</feature>
<dbReference type="GeneID" id="80905146"/>
<organism evidence="2 3">
    <name type="scientific">Didymosphaeria variabile</name>
    <dbReference type="NCBI Taxonomy" id="1932322"/>
    <lineage>
        <taxon>Eukaryota</taxon>
        <taxon>Fungi</taxon>
        <taxon>Dikarya</taxon>
        <taxon>Ascomycota</taxon>
        <taxon>Pezizomycotina</taxon>
        <taxon>Dothideomycetes</taxon>
        <taxon>Pleosporomycetidae</taxon>
        <taxon>Pleosporales</taxon>
        <taxon>Massarineae</taxon>
        <taxon>Didymosphaeriaceae</taxon>
        <taxon>Didymosphaeria</taxon>
    </lineage>
</organism>
<evidence type="ECO:0000256" key="1">
    <source>
        <dbReference type="SAM" id="MobiDB-lite"/>
    </source>
</evidence>
<gene>
    <name evidence="2" type="ORF">N0V89_001616</name>
</gene>
<reference evidence="2" key="1">
    <citation type="submission" date="2022-10" db="EMBL/GenBank/DDBJ databases">
        <title>Tapping the CABI collections for fungal endophytes: first genome assemblies for Collariella, Neodidymelliopsis, Ascochyta clinopodiicola, Didymella pomorum, Didymosphaeria variabile, Neocosmospora piperis and Neocucurbitaria cava.</title>
        <authorList>
            <person name="Hill R."/>
        </authorList>
    </citation>
    <scope>NUCLEOTIDE SEQUENCE</scope>
    <source>
        <strain evidence="2">IMI 356815</strain>
    </source>
</reference>
<sequence length="409" mass="44679">MDGASMQTTDGPPEAEAITTDQGQTQGKRQILLVTLLEALFNHDTGSTASTAQEFTTMAESLHATVHLSFPATPLLAPAPTSSSDPRPRPSMSHNAPAALASAAADLFSSTDSPQPSHGLQSVPTVEAYQAHGLFTLSDDLFQVPAGHNLASLSTTITPSNTSLCPTRTLPPSTVSERSISSFGRSALSRLRRLLQLPLTQKSQKPRSPEDCLQASPIGLGGFEPALLPRSAEITYGRSVERGLPSGETQDERAQHIMRQLFERDIRIEVPLANGDRPLIVARAWLDWFCPCNLVDQRMLEGLPSLKYDSIDREHYAITPAGRAYSTARFEGRWFCADIDAFDPCYDPTEFRVSDHDLRCDVIIGRPAIIKHKLFQGEPSMPLAVPLGVRTPHIRIDRMSRPFTAMSCN</sequence>
<comment type="caution">
    <text evidence="2">The sequence shown here is derived from an EMBL/GenBank/DDBJ whole genome shotgun (WGS) entry which is preliminary data.</text>
</comment>
<accession>A0A9W8XZ27</accession>
<evidence type="ECO:0000313" key="2">
    <source>
        <dbReference type="EMBL" id="KAJ4361047.1"/>
    </source>
</evidence>
<evidence type="ECO:0000313" key="3">
    <source>
        <dbReference type="Proteomes" id="UP001140513"/>
    </source>
</evidence>
<feature type="region of interest" description="Disordered" evidence="1">
    <location>
        <begin position="1"/>
        <end position="26"/>
    </location>
</feature>
<protein>
    <submittedName>
        <fullName evidence="2">Uncharacterized protein</fullName>
    </submittedName>
</protein>
<name>A0A9W8XZ27_9PLEO</name>
<dbReference type="EMBL" id="JAPEUX010000001">
    <property type="protein sequence ID" value="KAJ4361047.1"/>
    <property type="molecule type" value="Genomic_DNA"/>
</dbReference>
<keyword evidence="3" id="KW-1185">Reference proteome</keyword>
<dbReference type="OrthoDB" id="10375863at2759"/>
<dbReference type="RefSeq" id="XP_056077249.1">
    <property type="nucleotide sequence ID" value="XM_056210427.1"/>
</dbReference>
<dbReference type="AlphaFoldDB" id="A0A9W8XZ27"/>